<proteinExistence type="inferred from homology"/>
<gene>
    <name evidence="12" type="ORF">AAA081_07345</name>
</gene>
<evidence type="ECO:0000259" key="10">
    <source>
        <dbReference type="Pfam" id="PF17961"/>
    </source>
</evidence>
<dbReference type="RefSeq" id="WP_349054419.1">
    <property type="nucleotide sequence ID" value="NZ_JBBNPS010000023.1"/>
</dbReference>
<evidence type="ECO:0000259" key="8">
    <source>
        <dbReference type="Pfam" id="PF10425"/>
    </source>
</evidence>
<accession>A0ABV1J7D0</accession>
<keyword evidence="13" id="KW-1185">Reference proteome</keyword>
<evidence type="ECO:0000256" key="4">
    <source>
        <dbReference type="ARBA" id="ARBA00022525"/>
    </source>
</evidence>
<protein>
    <submittedName>
        <fullName evidence="12">SpaA isopeptide-forming pilin-related protein</fullName>
    </submittedName>
</protein>
<evidence type="ECO:0000256" key="6">
    <source>
        <dbReference type="ARBA" id="ARBA00023088"/>
    </source>
</evidence>
<feature type="domain" description="SpaA-like prealbumin fold" evidence="9">
    <location>
        <begin position="2587"/>
        <end position="2677"/>
    </location>
</feature>
<keyword evidence="6" id="KW-0572">Peptidoglycan-anchor</keyword>
<dbReference type="Gene3D" id="2.60.40.10">
    <property type="entry name" value="Immunoglobulins"/>
    <property type="match status" value="10"/>
</dbReference>
<feature type="domain" description="SpaA-like prealbumin fold" evidence="9">
    <location>
        <begin position="3169"/>
        <end position="3247"/>
    </location>
</feature>
<dbReference type="PANTHER" id="PTHR36108">
    <property type="entry name" value="COLOSSIN-B-RELATED"/>
    <property type="match status" value="1"/>
</dbReference>
<feature type="domain" description="SpaA-like prealbumin fold" evidence="9">
    <location>
        <begin position="687"/>
        <end position="771"/>
    </location>
</feature>
<feature type="domain" description="SpaA-like prealbumin fold" evidence="9">
    <location>
        <begin position="3737"/>
        <end position="3814"/>
    </location>
</feature>
<feature type="compositionally biased region" description="Low complexity" evidence="7">
    <location>
        <begin position="75"/>
        <end position="96"/>
    </location>
</feature>
<evidence type="ECO:0000256" key="3">
    <source>
        <dbReference type="ARBA" id="ARBA00022512"/>
    </source>
</evidence>
<feature type="region of interest" description="Disordered" evidence="7">
    <location>
        <begin position="2077"/>
        <end position="2105"/>
    </location>
</feature>
<feature type="domain" description="Bacterial repeat" evidence="11">
    <location>
        <begin position="2404"/>
        <end position="2479"/>
    </location>
</feature>
<dbReference type="Pfam" id="PF17802">
    <property type="entry name" value="SpaA"/>
    <property type="match status" value="10"/>
</dbReference>
<evidence type="ECO:0000259" key="11">
    <source>
        <dbReference type="Pfam" id="PF18998"/>
    </source>
</evidence>
<comment type="similarity">
    <text evidence="2">Belongs to the serine-aspartate repeat-containing protein (SDr) family.</text>
</comment>
<dbReference type="SUPFAM" id="SSF49478">
    <property type="entry name" value="Cna protein B-type domain"/>
    <property type="match status" value="5"/>
</dbReference>
<keyword evidence="4" id="KW-0964">Secreted</keyword>
<dbReference type="Pfam" id="PF17961">
    <property type="entry name" value="Big_8"/>
    <property type="match status" value="2"/>
</dbReference>
<dbReference type="EMBL" id="JBBNPS010000023">
    <property type="protein sequence ID" value="MEQ3354102.1"/>
    <property type="molecule type" value="Genomic_DNA"/>
</dbReference>
<evidence type="ECO:0000259" key="9">
    <source>
        <dbReference type="Pfam" id="PF17802"/>
    </source>
</evidence>
<feature type="region of interest" description="Disordered" evidence="7">
    <location>
        <begin position="40"/>
        <end position="124"/>
    </location>
</feature>
<feature type="domain" description="SpaA-like prealbumin fold" evidence="9">
    <location>
        <begin position="1931"/>
        <end position="2014"/>
    </location>
</feature>
<dbReference type="InterPro" id="IPR011252">
    <property type="entry name" value="Fibrogen-bd_dom1"/>
</dbReference>
<feature type="domain" description="SpaA-like prealbumin fold" evidence="9">
    <location>
        <begin position="979"/>
        <end position="1059"/>
    </location>
</feature>
<evidence type="ECO:0000256" key="7">
    <source>
        <dbReference type="SAM" id="MobiDB-lite"/>
    </source>
</evidence>
<dbReference type="Pfam" id="PF18998">
    <property type="entry name" value="Flg_new_2"/>
    <property type="match status" value="3"/>
</dbReference>
<dbReference type="InterPro" id="IPR011266">
    <property type="entry name" value="Adhesin_Fg-bd_dom_2"/>
</dbReference>
<feature type="domain" description="SpaA-like prealbumin fold" evidence="9">
    <location>
        <begin position="1611"/>
        <end position="1690"/>
    </location>
</feature>
<feature type="domain" description="Bacterial repeat" evidence="11">
    <location>
        <begin position="2332"/>
        <end position="2399"/>
    </location>
</feature>
<dbReference type="InterPro" id="IPR044060">
    <property type="entry name" value="Bacterial_rp_domain"/>
</dbReference>
<dbReference type="InterPro" id="IPR041171">
    <property type="entry name" value="SDR_Ig"/>
</dbReference>
<evidence type="ECO:0000256" key="2">
    <source>
        <dbReference type="ARBA" id="ARBA00007257"/>
    </source>
</evidence>
<feature type="domain" description="SpaA-like prealbumin fold" evidence="9">
    <location>
        <begin position="1506"/>
        <end position="1581"/>
    </location>
</feature>
<keyword evidence="5" id="KW-0732">Signal</keyword>
<keyword evidence="3" id="KW-0134">Cell wall</keyword>
<sequence>MKTAMKRVASLLLALIMILEVVAPGVVEARSAGQNRATVSDDVFIPPDGNRIDPDQNAGSHLPNFIDPDDDGYYTPPQRTPARPAQNAPAQSAPQQEGNEATDAEVSEEKAPKPLTQDEADRQEKALEFSKEKELARAKSPQGGIKDKKFTILTRFDTSTVQGPIRKGQYFVIHLDDKLTVNDPESLKRITYNDKAITEKPVYNSTANTITYKIAEDITENIQVPIQVEVDYNTKNIDAGEKTFTVVNSISGLGVVKPKKLLPVVVDSNGNMLSTILEPGRDDVVQVLDQGKDYKVNIDAFGDPVVQGGKIAGIRWNVRVSSTVPLKDLGYTANFTTVKGSGLGAFEDIQVNSAPIPQDDLTENDIVKHLGIVDSRHHTLGQSMKDAKDLYYTFYTSVENDQASYMLDLSMALTKRQKVGAVRLVLPQGYSQEAIREATPSRVGMNNRTTILGEFANAKQARWTITDAVSTGDEGNSGLPLETRSLKGSQTVATAKAASYHLNAEGKMVVDQREHTINALPAKKSDPAGEQTVGTIAVYEVTTNLQAPQDGEEYSLSGVTISQCQDMYIEQDWTLPEGLRMPPQEFDVRDAQGNSLGHYEVTGASDANKDKRTRKVTLAGVKYWKIEDDGTAVPRGHKIVQIFDPKPVKLGNTDYKFYERFNYYDTTKKVHYIHDEANDVTEETPATFTVLKVDQGDATKTLPGAHYLLQSANYPAVETDTDANGKATFANVRPGTYSLVEQKAPVGYKVDPNTKIITVSRDGEIAVTGDNVTISGQAAKTQLVEHDAYPNWPDYMNAMHYGKIDDNGDVEFYLFLKPRKNSYEGSTDRDTRLNISIPGVDVTDVTAYEVVKDTRDVVRTAMENQEVEKKIGSLGSNVINAWHNDRITGASNITDPYTNKTGYQLFFPKQRFNNDQGFLIKVKAHVGDKDTANLSYDWLTDQDTAGNAKIQKDVVLTRQGKGDADAILTITNESFPKQDVSITKVDPEKEVLPGATFVIKDENNKIIASKRSDENGLVNFSQLPPGKYVVEETIAPDGYLSNGVVFDVTVTEGGQVTYKARFKDGNGTPVPGHDYIIENEDAGQSPEAGKVTKVFQHMRIKEGDGAIGVRPNVWEAYRYESLDYHADIELSNTTAGTRFVIQFDPNLDFTQYVKEIPSIKNENGVVIADPYMDFQTNRLTYVFNKNGTNGVFTGSIDIVGIIPNKYFAQNDGVYEFTTVVAPGTTGVQRIPGTEDKPGAGQTETISVRADYEQYDQGKGSPVSQSYYFGDVYKKGDDRYVDVIAYYNPMGDYSGGSYTLGFSWASTEYGGNANIVNWYAKGYEPAFKLNSVKIYRTLPDMDVIRDPGGNTTFDKKVNYNMPLSFGVRPEQDPFTYQEVYNRTINPDSVVRDSSHGFTLNYDPSKIQMNRAQIKATKPLTIKMPSISPQKEGYVIKQTFKITDENAWKNLWRVFYMGNGTRLESGFANKARAGEALGDQTGQEIPTYTVQRAKLINRRYTPGNFNVLKVSRLDRNTKLPGAIFELTDAKGKVYRRQSGGDGILSFNNIAPGNYELKEVKAPEGYTSSGTTWQVSVDLNGKVTIIELGVGGADRPIVGNDITLEVTNNPVGKKFRVYKKDNEGKPLAGAKFKITPYGKTPGEVQEATSNGSGVVEFRDPLADGTYVLEEIAAPNGYNKLDQKWVVVVKGDSVKIYNYVEPGTQQEIKSILADPGTHWVNVKDRPINGWNLYDNRLSGYADGHSDPYKLGTRIVAINKDEKYVIQRYIINPEGASIPASTAKIHREKPYYPNMNWYEGGEVVKAFKLDRAITDANVEDIRLAGYDITDITSTLNPRKSDYPGEPDRMQIDLPATNTPIVVDVKIPYKDENGGVGTGMDLTYRGTTYWKSDYYESVTNIPVGDATVAGGEGKDIIGSYIADDSLDISNDLKRYGFKLKKVKENDPGEVIEGAVFRLIGPEPLEDERYMTTKKDGTIEFSGLVPGKYKLEEFEAAPGYENVKTDWTVTVKADGKVFIKDNNAANTNNVRSVDGFETAANRISALNRLNKLDKAFGMPEAPIASAEAKESAETEAPITTAEAKDAANAGDAEAENKNADAAQASAPLNDQISRTKQLDNFLTTFGENSGLELGEENVPNPVGAGVWEKVDPARSVGKVRREDPKNEAPMDTKILEINKEDNRFKQAFIYGEPSIGAKPRVIQIHSWDDAFDVTTARPTLTNVKVYQVTNGSIDSTVANLDTMTDITRRVTWSKISNQDTGNKFRLKATIPATFKGWILVVVDTQYTDGLPIGLGSNYTSNDAATIYEKNNYKGWLAESYPNEGSINQQAIKHKVIVNQPQQGGTISADTMEAEENTLVTLSANPAKGWEFVRFNVTANGKTVNVNNNNQFIMPASDVNVTAEFREVPKEYTIATQSGGHGSVTANATQATEGTKVGLIINADRDYELDQLTVTDDAGKPVAVDMQAKTFTMPASNVTVRATFRQKPPTKYNIGIAPMENGTVSTDKGSAAAGETVNLTITPSEGYKLDKLSVTANGQAVEVTNNSFKMPAANVSISATFKKTEEPPTPGDEGTEIKEGEFAQITNEQVGLELKLFKKSRLGESLPDAEFTLKKTDANYENPEETFGTYTAKSNENDGSIVFVDKATGKPLRLEVGHYLLEETKAPIGYQKQSAPWKIEVKEVNGRLVANYTGPEETTNTYIDKEERAKIQPLKELDSGIRYAARTTFINTEGKTYVQRIFIDTRDYKGDGKVNVQIKPVVKREEIDTPGEPPKTTKQGVKTAYRSTYEITDVTGLNLNSGSKDMQQIMSIYDLSRPNVYMVNTARWRPFDWGFDEDQINLNKGVYYIDVEGYYDDNIIKEHDANIQLDIEFYTERNFMQAVSRDRNSGKINYENLVGGSYQKGNVALDSVFGPNGNEVGNAKSTPDQKYPNGISKEYTYKGVYYKSGYVTNGNLINKVTTTMNLSPLYTSGKSEEIPKEGLILENDEQAYNITFSKHGRDNPNWEITGEEVTNRRLEGAVFKLEQLVGYGWEDVEGSYVSSAFNGYFGFRNLKPGRYRLREVQAPKGYTTIEEPLLYFTVAYSKDDIKVTDDKTGVEKVIPAGGYITMEYGNGSKGIYQYLDGNNKPLPQGGAPLIDFVTSGTAKNMGKIVNEVPGKGEVTIEKFDGNGNPLPGKKDQHGDLTIGAKFKLTRLSAKQAEEGKEDGVYTSTVGEDGKLVFKDLIIGNYKLEEIDPHPGHINNGQVWHFTVGGKGLDPYAEDNTPRNQNITDKITLTSSTMSIQRPQKDDDSTGMTIRPHYGACMEFANEYKLKEGYVVQPGDYFVLKLSNNIDLKGTDTNDVKELDIFADGVGTIAKADYDKDAGTVTYTFTKYANQYELKDFSNRLAAFINIDKVKDSGEQKVGIGLREPLEETETVDVDYTFITGEANYTYTWYDNYYRRYFSKQDYLNMASKIVKFNQDTGEFVQYFYLNRYKKNVLPAEFRYTPNVPVLNLKETAYVLDDNSDAYLAQDMPVSFGVDETSQNLTNWGGRSYEGYLVTPDAPAGLSIPAMDPNTSAIIKVTGTVYNWENVKKTLQSYESDAKLFQNYEGPESIWASRQDVVYVFNNENTAKAKLTIKATNPTNQISVKKVDPDGNPLEGAEFSLLRKNPGEEIFKGIGVSKITKKEKDGIVTFDALKPGEYQIVETKAPNGYSPTTEPVVEFKVSEKTGKIFRKTKDQNGQDVYVELTDTTPLSVVNHKPILFKKIDGNTKDILPAAEFEVHYKEKQADQYKPYQVMDGETKKTLTVTADINGEIKLDLSKNGHYALKEITAPKGYIKPVGYVKEFTLIDNRFHVKERGLEGNVKKNAEGNDKDRSLMFARQNPTNTNTFYSYLVINPGHEERTYDINSLVHCLFDTKKVAFRNVQARRIDKDGKETLIDTETLLQVDENGQLALNIYRSLGGEAGGTAELKSTDTLVIRGMFGPLKSDEPEVKLRFEITDKDGTYTSSYQMKRDDLPESVVYYPRRVDGQSDEAYQEALAKYLKDISDKELTLQYGDGSQDVEILNYKGLYPLTGGFGPRWIVLIGAAMAAIAAEEYIRRKKAAKPKGGGAPWA</sequence>
<comment type="caution">
    <text evidence="12">The sequence shown here is derived from an EMBL/GenBank/DDBJ whole genome shotgun (WGS) entry which is preliminary data.</text>
</comment>
<dbReference type="InterPro" id="IPR008966">
    <property type="entry name" value="Adhesion_dom_sf"/>
</dbReference>
<evidence type="ECO:0000256" key="1">
    <source>
        <dbReference type="ARBA" id="ARBA00004168"/>
    </source>
</evidence>
<evidence type="ECO:0000256" key="5">
    <source>
        <dbReference type="ARBA" id="ARBA00022729"/>
    </source>
</evidence>
<comment type="subcellular location">
    <subcellularLocation>
        <location evidence="1">Secreted</location>
        <location evidence="1">Cell wall</location>
        <topology evidence="1">Peptidoglycan-anchor</topology>
    </subcellularLocation>
</comment>
<evidence type="ECO:0000313" key="13">
    <source>
        <dbReference type="Proteomes" id="UP001481872"/>
    </source>
</evidence>
<dbReference type="SUPFAM" id="SSF49401">
    <property type="entry name" value="Bacterial adhesins"/>
    <property type="match status" value="2"/>
</dbReference>
<feature type="domain" description="Bacterial repeat" evidence="11">
    <location>
        <begin position="2484"/>
        <end position="2556"/>
    </location>
</feature>
<reference evidence="12 13" key="1">
    <citation type="submission" date="2024-04" db="EMBL/GenBank/DDBJ databases">
        <title>Human intestinal bacterial collection.</title>
        <authorList>
            <person name="Pauvert C."/>
            <person name="Hitch T.C.A."/>
            <person name="Clavel T."/>
        </authorList>
    </citation>
    <scope>NUCLEOTIDE SEQUENCE [LARGE SCALE GENOMIC DNA]</scope>
    <source>
        <strain evidence="12 13">CLA-SR-H026</strain>
    </source>
</reference>
<organism evidence="12 13">
    <name type="scientific">Aedoeadaptatus acetigenes</name>
    <dbReference type="NCBI Taxonomy" id="2981723"/>
    <lineage>
        <taxon>Bacteria</taxon>
        <taxon>Bacillati</taxon>
        <taxon>Bacillota</taxon>
        <taxon>Tissierellia</taxon>
        <taxon>Tissierellales</taxon>
        <taxon>Peptoniphilaceae</taxon>
        <taxon>Aedoeadaptatus</taxon>
    </lineage>
</organism>
<feature type="domain" description="SpaA-like prealbumin fold" evidence="9">
    <location>
        <begin position="3620"/>
        <end position="3711"/>
    </location>
</feature>
<dbReference type="PANTHER" id="PTHR36108:SF13">
    <property type="entry name" value="COLOSSIN-B-RELATED"/>
    <property type="match status" value="1"/>
</dbReference>
<evidence type="ECO:0000313" key="12">
    <source>
        <dbReference type="EMBL" id="MEQ3354102.1"/>
    </source>
</evidence>
<feature type="domain" description="SpaA-like prealbumin fold" evidence="9">
    <location>
        <begin position="3004"/>
        <end position="3084"/>
    </location>
</feature>
<dbReference type="Proteomes" id="UP001481872">
    <property type="component" value="Unassembled WGS sequence"/>
</dbReference>
<dbReference type="Gene3D" id="2.60.40.1280">
    <property type="match status" value="3"/>
</dbReference>
<feature type="domain" description="SDR-like Ig" evidence="10">
    <location>
        <begin position="1119"/>
        <end position="1187"/>
    </location>
</feature>
<feature type="domain" description="Fibrinogen-binding" evidence="8">
    <location>
        <begin position="3440"/>
        <end position="3570"/>
    </location>
</feature>
<dbReference type="InterPro" id="IPR041033">
    <property type="entry name" value="SpaA_PFL_dom_1"/>
</dbReference>
<dbReference type="Pfam" id="PF10425">
    <property type="entry name" value="SdrG_C_C"/>
    <property type="match status" value="1"/>
</dbReference>
<dbReference type="InterPro" id="IPR013783">
    <property type="entry name" value="Ig-like_fold"/>
</dbReference>
<feature type="domain" description="SDR-like Ig" evidence="10">
    <location>
        <begin position="3297"/>
        <end position="3393"/>
    </location>
</feature>
<name>A0ABV1J7D0_9FIRM</name>